<evidence type="ECO:0000313" key="3">
    <source>
        <dbReference type="EMBL" id="KAF9599013.1"/>
    </source>
</evidence>
<gene>
    <name evidence="3" type="ORF">IFM89_033358</name>
</gene>
<dbReference type="InterPro" id="IPR018289">
    <property type="entry name" value="MULE_transposase_dom"/>
</dbReference>
<feature type="domain" description="MULE transposase" evidence="2">
    <location>
        <begin position="215"/>
        <end position="308"/>
    </location>
</feature>
<dbReference type="EMBL" id="JADFTS010000007">
    <property type="protein sequence ID" value="KAF9599013.1"/>
    <property type="molecule type" value="Genomic_DNA"/>
</dbReference>
<dbReference type="Proteomes" id="UP000631114">
    <property type="component" value="Unassembled WGS sequence"/>
</dbReference>
<evidence type="ECO:0000259" key="2">
    <source>
        <dbReference type="Pfam" id="PF10551"/>
    </source>
</evidence>
<protein>
    <recommendedName>
        <fullName evidence="2">MULE transposase domain-containing protein</fullName>
    </recommendedName>
</protein>
<proteinExistence type="predicted"/>
<accession>A0A835HJ03</accession>
<name>A0A835HJ03_9MAGN</name>
<dbReference type="AlphaFoldDB" id="A0A835HJ03"/>
<comment type="caution">
    <text evidence="3">The sequence shown here is derived from an EMBL/GenBank/DDBJ whole genome shotgun (WGS) entry which is preliminary data.</text>
</comment>
<evidence type="ECO:0000256" key="1">
    <source>
        <dbReference type="SAM" id="MobiDB-lite"/>
    </source>
</evidence>
<dbReference type="PANTHER" id="PTHR31973">
    <property type="entry name" value="POLYPROTEIN, PUTATIVE-RELATED"/>
    <property type="match status" value="1"/>
</dbReference>
<sequence length="447" mass="50607">MADESSTSGGSSFNSYGSSCASDSGTSSIVSERVSIKELRSRLWAFNLKHVGQTFVDVNDFRLKESTDCSWRVHAVSEFDSYVIKTMHSEHSCGFVCKDVNSCLMSSKLVENLILEIVRGMPLVKPTDLITTLKTDYGLDITYYYAYTAKKMALEKIHGIDGLCFHQLKCLKNAIIESNPGSRIILDIDSMKKFERMFICFEASSYGFNQCRPMVYLDGTFLKNKHKGCLLAATAKNGNQGIFPLSIAIVVSETDANWFWFLEQLKLVKLSDRILTFFSDRHVGLVKNIPIVFSGSFHSYCLWHLKNNVGSTIRKDNKLRKYVVKLFSDCAYATSHHEFLTCAENLKKHGGLPVQRFLIGISLENWANTYFRGARYGEMCSTLAECFNAWITKECFLPITPMLFGIMEKMMEMSWNRLEESMKWNSVLCPKMEIVLAIGVESATSTL</sequence>
<dbReference type="Pfam" id="PF10551">
    <property type="entry name" value="MULE"/>
    <property type="match status" value="1"/>
</dbReference>
<feature type="region of interest" description="Disordered" evidence="1">
    <location>
        <begin position="1"/>
        <end position="26"/>
    </location>
</feature>
<dbReference type="PANTHER" id="PTHR31973:SF187">
    <property type="entry name" value="MUTATOR TRANSPOSASE MUDRA PROTEIN"/>
    <property type="match status" value="1"/>
</dbReference>
<reference evidence="3 4" key="1">
    <citation type="submission" date="2020-10" db="EMBL/GenBank/DDBJ databases">
        <title>The Coptis chinensis genome and diversification of protoberbering-type alkaloids.</title>
        <authorList>
            <person name="Wang B."/>
            <person name="Shu S."/>
            <person name="Song C."/>
            <person name="Liu Y."/>
        </authorList>
    </citation>
    <scope>NUCLEOTIDE SEQUENCE [LARGE SCALE GENOMIC DNA]</scope>
    <source>
        <strain evidence="3">HL-2020</strain>
        <tissue evidence="3">Leaf</tissue>
    </source>
</reference>
<dbReference type="OrthoDB" id="1627963at2759"/>
<keyword evidence="4" id="KW-1185">Reference proteome</keyword>
<evidence type="ECO:0000313" key="4">
    <source>
        <dbReference type="Proteomes" id="UP000631114"/>
    </source>
</evidence>
<organism evidence="3 4">
    <name type="scientific">Coptis chinensis</name>
    <dbReference type="NCBI Taxonomy" id="261450"/>
    <lineage>
        <taxon>Eukaryota</taxon>
        <taxon>Viridiplantae</taxon>
        <taxon>Streptophyta</taxon>
        <taxon>Embryophyta</taxon>
        <taxon>Tracheophyta</taxon>
        <taxon>Spermatophyta</taxon>
        <taxon>Magnoliopsida</taxon>
        <taxon>Ranunculales</taxon>
        <taxon>Ranunculaceae</taxon>
        <taxon>Coptidoideae</taxon>
        <taxon>Coptis</taxon>
    </lineage>
</organism>